<sequence>MLSGLLNNYGFYKIRQCTIDDSEIDEHRELRNCPFDQDANHSLIIECRKKEYIPFSYSKALLHVG</sequence>
<comment type="caution">
    <text evidence="1">The sequence shown here is derived from an EMBL/GenBank/DDBJ whole genome shotgun (WGS) entry which is preliminary data.</text>
</comment>
<name>X1U0H8_9ZZZZ</name>
<proteinExistence type="predicted"/>
<evidence type="ECO:0000313" key="1">
    <source>
        <dbReference type="EMBL" id="GAI97106.1"/>
    </source>
</evidence>
<gene>
    <name evidence="1" type="ORF">S12H4_35223</name>
</gene>
<protein>
    <submittedName>
        <fullName evidence="1">Uncharacterized protein</fullName>
    </submittedName>
</protein>
<accession>X1U0H8</accession>
<reference evidence="1" key="1">
    <citation type="journal article" date="2014" name="Front. Microbiol.">
        <title>High frequency of phylogenetically diverse reductive dehalogenase-homologous genes in deep subseafloor sedimentary metagenomes.</title>
        <authorList>
            <person name="Kawai M."/>
            <person name="Futagami T."/>
            <person name="Toyoda A."/>
            <person name="Takaki Y."/>
            <person name="Nishi S."/>
            <person name="Hori S."/>
            <person name="Arai W."/>
            <person name="Tsubouchi T."/>
            <person name="Morono Y."/>
            <person name="Uchiyama I."/>
            <person name="Ito T."/>
            <person name="Fujiyama A."/>
            <person name="Inagaki F."/>
            <person name="Takami H."/>
        </authorList>
    </citation>
    <scope>NUCLEOTIDE SEQUENCE</scope>
    <source>
        <strain evidence="1">Expedition CK06-06</strain>
    </source>
</reference>
<feature type="non-terminal residue" evidence="1">
    <location>
        <position position="65"/>
    </location>
</feature>
<dbReference type="EMBL" id="BARW01020907">
    <property type="protein sequence ID" value="GAI97106.1"/>
    <property type="molecule type" value="Genomic_DNA"/>
</dbReference>
<dbReference type="AlphaFoldDB" id="X1U0H8"/>
<organism evidence="1">
    <name type="scientific">marine sediment metagenome</name>
    <dbReference type="NCBI Taxonomy" id="412755"/>
    <lineage>
        <taxon>unclassified sequences</taxon>
        <taxon>metagenomes</taxon>
        <taxon>ecological metagenomes</taxon>
    </lineage>
</organism>